<dbReference type="Pfam" id="PF13302">
    <property type="entry name" value="Acetyltransf_3"/>
    <property type="match status" value="1"/>
</dbReference>
<organism evidence="2 5">
    <name type="scientific">Stenotrophomonas lactitubi</name>
    <dbReference type="NCBI Taxonomy" id="2045214"/>
    <lineage>
        <taxon>Bacteria</taxon>
        <taxon>Pseudomonadati</taxon>
        <taxon>Pseudomonadota</taxon>
        <taxon>Gammaproteobacteria</taxon>
        <taxon>Lysobacterales</taxon>
        <taxon>Lysobacteraceae</taxon>
        <taxon>Stenotrophomonas</taxon>
    </lineage>
</organism>
<dbReference type="AlphaFoldDB" id="A0AAW4GMT4"/>
<evidence type="ECO:0000259" key="1">
    <source>
        <dbReference type="PROSITE" id="PS51186"/>
    </source>
</evidence>
<dbReference type="Gene3D" id="3.40.630.30">
    <property type="match status" value="1"/>
</dbReference>
<evidence type="ECO:0000313" key="5">
    <source>
        <dbReference type="Proteomes" id="UP000784064"/>
    </source>
</evidence>
<dbReference type="EMBL" id="JAFFTA010000047">
    <property type="protein sequence ID" value="MBM9915894.1"/>
    <property type="molecule type" value="Genomic_DNA"/>
</dbReference>
<dbReference type="GO" id="GO:0008999">
    <property type="term" value="F:protein-N-terminal-alanine acetyltransferase activity"/>
    <property type="evidence" value="ECO:0007669"/>
    <property type="project" value="TreeGrafter"/>
</dbReference>
<dbReference type="InterPro" id="IPR000182">
    <property type="entry name" value="GNAT_dom"/>
</dbReference>
<dbReference type="RefSeq" id="WP_205404428.1">
    <property type="nucleotide sequence ID" value="NZ_JAFFTA010000047.1"/>
</dbReference>
<dbReference type="SUPFAM" id="SSF55729">
    <property type="entry name" value="Acyl-CoA N-acyltransferases (Nat)"/>
    <property type="match status" value="1"/>
</dbReference>
<keyword evidence="4" id="KW-1185">Reference proteome</keyword>
<dbReference type="GO" id="GO:0005737">
    <property type="term" value="C:cytoplasm"/>
    <property type="evidence" value="ECO:0007669"/>
    <property type="project" value="TreeGrafter"/>
</dbReference>
<dbReference type="Proteomes" id="UP000749453">
    <property type="component" value="Unassembled WGS sequence"/>
</dbReference>
<dbReference type="PROSITE" id="PS51186">
    <property type="entry name" value="GNAT"/>
    <property type="match status" value="1"/>
</dbReference>
<reference evidence="2" key="2">
    <citation type="submission" date="2021-01" db="EMBL/GenBank/DDBJ databases">
        <authorList>
            <person name="Yu Y."/>
        </authorList>
    </citation>
    <scope>NUCLEOTIDE SEQUENCE</scope>
    <source>
        <strain evidence="2">As-5</strain>
        <strain evidence="3">As-6</strain>
    </source>
</reference>
<dbReference type="CDD" id="cd04301">
    <property type="entry name" value="NAT_SF"/>
    <property type="match status" value="1"/>
</dbReference>
<dbReference type="InterPro" id="IPR016181">
    <property type="entry name" value="Acyl_CoA_acyltransferase"/>
</dbReference>
<protein>
    <submittedName>
        <fullName evidence="2">GNAT family N-acetyltransferase</fullName>
    </submittedName>
</protein>
<feature type="domain" description="N-acetyltransferase" evidence="1">
    <location>
        <begin position="15"/>
        <end position="174"/>
    </location>
</feature>
<comment type="caution">
    <text evidence="2">The sequence shown here is derived from an EMBL/GenBank/DDBJ whole genome shotgun (WGS) entry which is preliminary data.</text>
</comment>
<name>A0AAW4GMT4_9GAMM</name>
<dbReference type="EMBL" id="JAFFTB010000039">
    <property type="protein sequence ID" value="MBM9940512.1"/>
    <property type="molecule type" value="Genomic_DNA"/>
</dbReference>
<evidence type="ECO:0000313" key="3">
    <source>
        <dbReference type="EMBL" id="MBM9940512.1"/>
    </source>
</evidence>
<proteinExistence type="predicted"/>
<evidence type="ECO:0000313" key="4">
    <source>
        <dbReference type="Proteomes" id="UP000749453"/>
    </source>
</evidence>
<reference evidence="4" key="1">
    <citation type="submission" date="2021-01" db="EMBL/GenBank/DDBJ databases">
        <title>Stenotrophomonas maltophilia.</title>
        <authorList>
            <person name="Yu Y."/>
        </authorList>
    </citation>
    <scope>NUCLEOTIDE SEQUENCE [LARGE SCALE GENOMIC DNA]</scope>
    <source>
        <strain evidence="4">As-6</strain>
    </source>
</reference>
<accession>A0AAW4GMT4</accession>
<gene>
    <name evidence="2" type="ORF">JJW18_20680</name>
    <name evidence="3" type="ORF">JJW19_20455</name>
</gene>
<sequence length="188" mass="20941">MASHPTPILPSAFQAHLRQLVPQDAVAWSNYLSLPGVIEHTSWGDVSVEALQRQIADPARSTRCRRWAILDSDDQLLGTVGLNDIDIEHHRAELAYDLSPDHQGRGLATGAARAVIAWAHTALDCVRIQATVLDSNLRSIAVLERARMQREGLLRSYRHVRGQPRDFWMYAHTHPQLHGGQGDDRAAP</sequence>
<dbReference type="PANTHER" id="PTHR43441">
    <property type="entry name" value="RIBOSOMAL-PROTEIN-SERINE ACETYLTRANSFERASE"/>
    <property type="match status" value="1"/>
</dbReference>
<dbReference type="PANTHER" id="PTHR43441:SF11">
    <property type="entry name" value="RIBOSOMAL-PROTEIN-SERINE ACETYLTRANSFERASE"/>
    <property type="match status" value="1"/>
</dbReference>
<dbReference type="Proteomes" id="UP000784064">
    <property type="component" value="Unassembled WGS sequence"/>
</dbReference>
<dbReference type="InterPro" id="IPR051908">
    <property type="entry name" value="Ribosomal_N-acetyltransferase"/>
</dbReference>
<dbReference type="GO" id="GO:1990189">
    <property type="term" value="F:protein N-terminal-serine acetyltransferase activity"/>
    <property type="evidence" value="ECO:0007669"/>
    <property type="project" value="TreeGrafter"/>
</dbReference>
<evidence type="ECO:0000313" key="2">
    <source>
        <dbReference type="EMBL" id="MBM9915894.1"/>
    </source>
</evidence>